<feature type="transmembrane region" description="Helical" evidence="7">
    <location>
        <begin position="75"/>
        <end position="97"/>
    </location>
</feature>
<evidence type="ECO:0000256" key="2">
    <source>
        <dbReference type="ARBA" id="ARBA00007977"/>
    </source>
</evidence>
<evidence type="ECO:0000313" key="8">
    <source>
        <dbReference type="EMBL" id="OUS47208.1"/>
    </source>
</evidence>
<feature type="transmembrane region" description="Helical" evidence="7">
    <location>
        <begin position="178"/>
        <end position="196"/>
    </location>
</feature>
<proteinExistence type="inferred from homology"/>
<organism evidence="8">
    <name type="scientific">Ostreococcus tauri</name>
    <name type="common">Marine green alga</name>
    <dbReference type="NCBI Taxonomy" id="70448"/>
    <lineage>
        <taxon>Eukaryota</taxon>
        <taxon>Viridiplantae</taxon>
        <taxon>Chlorophyta</taxon>
        <taxon>Mamiellophyceae</taxon>
        <taxon>Mamiellales</taxon>
        <taxon>Bathycoccaceae</taxon>
        <taxon>Ostreococcus</taxon>
    </lineage>
</organism>
<feature type="transmembrane region" description="Helical" evidence="7">
    <location>
        <begin position="36"/>
        <end position="59"/>
    </location>
</feature>
<keyword evidence="4 7" id="KW-0812">Transmembrane</keyword>
<evidence type="ECO:0000256" key="3">
    <source>
        <dbReference type="ARBA" id="ARBA00022475"/>
    </source>
</evidence>
<dbReference type="Proteomes" id="UP000195557">
    <property type="component" value="Unassembled WGS sequence"/>
</dbReference>
<comment type="subcellular location">
    <subcellularLocation>
        <location evidence="1">Cell membrane</location>
        <topology evidence="1">Multi-pass membrane protein</topology>
    </subcellularLocation>
</comment>
<keyword evidence="5 7" id="KW-1133">Transmembrane helix</keyword>
<name>A0A1Y5ICA0_OSTTA</name>
<sequence>MLEPGVRAVKEDGLKLGIAALGARLSLTEIGDTARAAAPAIGGVVVSGGVAAPMACALARRAGWRTEGLTRKTGALLAAGSSICGVTAIGALAPAIAATEREVGVAVANVVAYGTFGMLTYPYVAKWLFPDGGTPAGVFLGLSVHDTSQVIGAGMTFKQMYDDEAAFKAATVTKLTRNLGLAVVVPVLAMVFRDASETGASVVGKKPALIPGFLIAFIAMAALRSLGDATEGVRDDPRWKKTTKLLGDFSSQVALPCAMAAVGLSISTSSLSGIGVAPFFAGAVAATTVAGVAALSVKTLEQAGYLK</sequence>
<evidence type="ECO:0000256" key="1">
    <source>
        <dbReference type="ARBA" id="ARBA00004651"/>
    </source>
</evidence>
<dbReference type="GO" id="GO:0005886">
    <property type="term" value="C:plasma membrane"/>
    <property type="evidence" value="ECO:0007669"/>
    <property type="project" value="UniProtKB-SubCell"/>
</dbReference>
<feature type="transmembrane region" description="Helical" evidence="7">
    <location>
        <begin position="273"/>
        <end position="297"/>
    </location>
</feature>
<evidence type="ECO:0000256" key="7">
    <source>
        <dbReference type="SAM" id="Phobius"/>
    </source>
</evidence>
<dbReference type="Pfam" id="PF03601">
    <property type="entry name" value="Cons_hypoth698"/>
    <property type="match status" value="1"/>
</dbReference>
<feature type="transmembrane region" description="Helical" evidence="7">
    <location>
        <begin position="246"/>
        <end position="267"/>
    </location>
</feature>
<dbReference type="AlphaFoldDB" id="A0A1Y5ICA0"/>
<dbReference type="PANTHER" id="PTHR30106">
    <property type="entry name" value="INNER MEMBRANE PROTEIN YEIH-RELATED"/>
    <property type="match status" value="1"/>
</dbReference>
<reference evidence="8" key="1">
    <citation type="submission" date="2017-04" db="EMBL/GenBank/DDBJ databases">
        <title>Population genomics of picophytoplankton unveils novel chromosome hypervariability.</title>
        <authorList>
            <consortium name="DOE Joint Genome Institute"/>
            <person name="Blanc-Mathieu R."/>
            <person name="Krasovec M."/>
            <person name="Hebrard M."/>
            <person name="Yau S."/>
            <person name="Desgranges E."/>
            <person name="Martin J."/>
            <person name="Schackwitz W."/>
            <person name="Kuo A."/>
            <person name="Salin G."/>
            <person name="Donnadieu C."/>
            <person name="Desdevises Y."/>
            <person name="Sanchez-Ferandin S."/>
            <person name="Moreau H."/>
            <person name="Rivals E."/>
            <person name="Grigoriev I.V."/>
            <person name="Grimsley N."/>
            <person name="Eyre-Walker A."/>
            <person name="Piganeau G."/>
        </authorList>
    </citation>
    <scope>NUCLEOTIDE SEQUENCE [LARGE SCALE GENOMIC DNA]</scope>
    <source>
        <strain evidence="8">RCC 1115</strain>
    </source>
</reference>
<dbReference type="EMBL" id="KZ155778">
    <property type="protein sequence ID" value="OUS47208.1"/>
    <property type="molecule type" value="Genomic_DNA"/>
</dbReference>
<evidence type="ECO:0008006" key="9">
    <source>
        <dbReference type="Google" id="ProtNLM"/>
    </source>
</evidence>
<protein>
    <recommendedName>
        <fullName evidence="9">Sulfate exporter family transporter</fullName>
    </recommendedName>
</protein>
<feature type="transmembrane region" description="Helical" evidence="7">
    <location>
        <begin position="103"/>
        <end position="124"/>
    </location>
</feature>
<evidence type="ECO:0000256" key="4">
    <source>
        <dbReference type="ARBA" id="ARBA00022692"/>
    </source>
</evidence>
<feature type="transmembrane region" description="Helical" evidence="7">
    <location>
        <begin position="208"/>
        <end position="226"/>
    </location>
</feature>
<keyword evidence="6 7" id="KW-0472">Membrane</keyword>
<dbReference type="PANTHER" id="PTHR30106:SF2">
    <property type="entry name" value="UPF0324 INNER MEMBRANE PROTEIN YEIH"/>
    <property type="match status" value="1"/>
</dbReference>
<comment type="similarity">
    <text evidence="2">Belongs to the UPF0324 family.</text>
</comment>
<accession>A0A1Y5ICA0</accession>
<dbReference type="eggNOG" id="ENOG502RXXQ">
    <property type="taxonomic scope" value="Eukaryota"/>
</dbReference>
<evidence type="ECO:0000256" key="5">
    <source>
        <dbReference type="ARBA" id="ARBA00022989"/>
    </source>
</evidence>
<keyword evidence="3" id="KW-1003">Cell membrane</keyword>
<evidence type="ECO:0000256" key="6">
    <source>
        <dbReference type="ARBA" id="ARBA00023136"/>
    </source>
</evidence>
<gene>
    <name evidence="8" type="ORF">BE221DRAFT_190713</name>
</gene>
<dbReference type="InterPro" id="IPR018383">
    <property type="entry name" value="UPF0324_pro"/>
</dbReference>